<proteinExistence type="predicted"/>
<evidence type="ECO:0000313" key="2">
    <source>
        <dbReference type="EMBL" id="CAF1154200.1"/>
    </source>
</evidence>
<dbReference type="AlphaFoldDB" id="A0A816EJT8"/>
<evidence type="ECO:0000259" key="1">
    <source>
        <dbReference type="PROSITE" id="PS50181"/>
    </source>
</evidence>
<name>A0A816EJT8_ADIRI</name>
<evidence type="ECO:0000313" key="3">
    <source>
        <dbReference type="EMBL" id="CAF1647604.1"/>
    </source>
</evidence>
<gene>
    <name evidence="2" type="ORF">EDS130_LOCUS22777</name>
    <name evidence="3" type="ORF">XAT740_LOCUS54384</name>
</gene>
<reference evidence="3" key="1">
    <citation type="submission" date="2021-02" db="EMBL/GenBank/DDBJ databases">
        <authorList>
            <person name="Nowell W R."/>
        </authorList>
    </citation>
    <scope>NUCLEOTIDE SEQUENCE</scope>
</reference>
<organism evidence="3 4">
    <name type="scientific">Adineta ricciae</name>
    <name type="common">Rotifer</name>
    <dbReference type="NCBI Taxonomy" id="249248"/>
    <lineage>
        <taxon>Eukaryota</taxon>
        <taxon>Metazoa</taxon>
        <taxon>Spiralia</taxon>
        <taxon>Gnathifera</taxon>
        <taxon>Rotifera</taxon>
        <taxon>Eurotatoria</taxon>
        <taxon>Bdelloidea</taxon>
        <taxon>Adinetida</taxon>
        <taxon>Adinetidae</taxon>
        <taxon>Adineta</taxon>
    </lineage>
</organism>
<dbReference type="EMBL" id="CAJNOR010009729">
    <property type="protein sequence ID" value="CAF1647604.1"/>
    <property type="molecule type" value="Genomic_DNA"/>
</dbReference>
<comment type="caution">
    <text evidence="3">The sequence shown here is derived from an EMBL/GenBank/DDBJ whole genome shotgun (WGS) entry which is preliminary data.</text>
</comment>
<protein>
    <recommendedName>
        <fullName evidence="1">F-box domain-containing protein</fullName>
    </recommendedName>
</protein>
<sequence>MQLIDLPDEILLIIFRKLNKIELFCSLLGVHQRLDRVLHDSIFTNTLTLLEKFSPPDICSLSPLVLDRLCSQVLPAIEHKIQWMNLEGSSLERVLSSGNFLHLFGLGVYGITKTYALHLLSDETLLCHQLRKQISSLAVQTTGNVGYPFDLNELIFTNLIYTFSNLKSLDLNPFKVYHQITTMSKAHLSVYSSTLRELSIQLRWIDDCLYILDGRFDQLCVFNVKVMYSSRSRSLLDFDQVKSSNLRSFSFTNLFEIDCYDEFLVPLLRRMLKLEELRLYMACSRRKSFVDGNDLKANVIEFFPRLKVFIFAIYSTIRDYDKMNLLTNEDIQKTFLEFPTENIVSCVDYFPNRNESQCYVYTLPFPLTSYERIANNFQDGLFPSVRKVSLFDERPFEHQFFRRIQKSFPLLEELSVVNRQAQNEKSKNANDYLPLIYYKHLSSLDLLLVHDDYIEEFLLDTKTSLPFNINVNVAYEAIHRVTDDFRRIETRMNCSKVNCLYSSFEISRPSKHFEGYFRSTVSY</sequence>
<feature type="domain" description="F-box" evidence="1">
    <location>
        <begin position="1"/>
        <end position="46"/>
    </location>
</feature>
<keyword evidence="4" id="KW-1185">Reference proteome</keyword>
<accession>A0A816EJT8</accession>
<dbReference type="OrthoDB" id="10468445at2759"/>
<dbReference type="Proteomes" id="UP000663852">
    <property type="component" value="Unassembled WGS sequence"/>
</dbReference>
<dbReference type="InterPro" id="IPR001810">
    <property type="entry name" value="F-box_dom"/>
</dbReference>
<dbReference type="EMBL" id="CAJNOJ010000121">
    <property type="protein sequence ID" value="CAF1154200.1"/>
    <property type="molecule type" value="Genomic_DNA"/>
</dbReference>
<evidence type="ECO:0000313" key="4">
    <source>
        <dbReference type="Proteomes" id="UP000663828"/>
    </source>
</evidence>
<dbReference type="PROSITE" id="PS50181">
    <property type="entry name" value="FBOX"/>
    <property type="match status" value="1"/>
</dbReference>
<dbReference type="Proteomes" id="UP000663828">
    <property type="component" value="Unassembled WGS sequence"/>
</dbReference>